<sequence length="209" mass="23884">MKQEERFYCSAQHLQALDDAGWLGSALWRPSPNQDARPDGCIPDLVVIHHISLPPGEFQKRASTQHIIDFFQNTLDISAHPYFAEIGGQKVSSHFLISRQGQVFQFVSTKQRAWHAGVSEFLGRERCNDFSIGIEMEGDGDSSFEEIQYQQLSILIQNIQKEFPKLQFAGHSDIAPQRKMDPGKFFDWTKLQKTTLIPEKNFPFGLDSR</sequence>
<comment type="subcellular location">
    <subcellularLocation>
        <location evidence="3">Cytoplasm</location>
    </subcellularLocation>
</comment>
<evidence type="ECO:0000313" key="18">
    <source>
        <dbReference type="Proteomes" id="UP000251072"/>
    </source>
</evidence>
<evidence type="ECO:0000256" key="11">
    <source>
        <dbReference type="ARBA" id="ARBA00039257"/>
    </source>
</evidence>
<dbReference type="SMART" id="SM00644">
    <property type="entry name" value="Ami_2"/>
    <property type="match status" value="1"/>
</dbReference>
<evidence type="ECO:0000313" key="17">
    <source>
        <dbReference type="Proteomes" id="UP000248592"/>
    </source>
</evidence>
<dbReference type="InterPro" id="IPR002502">
    <property type="entry name" value="Amidase_domain"/>
</dbReference>
<evidence type="ECO:0000256" key="3">
    <source>
        <dbReference type="ARBA" id="ARBA00004496"/>
    </source>
</evidence>
<accession>A0A2Z4JUN6</accession>
<keyword evidence="8 15" id="KW-0378">Hydrolase</keyword>
<name>A0A2Z4JUN6_9BURK</name>
<evidence type="ECO:0000256" key="12">
    <source>
        <dbReference type="ARBA" id="ARBA00042615"/>
    </source>
</evidence>
<dbReference type="EMBL" id="JAANEY010000001">
    <property type="protein sequence ID" value="MBT8551876.1"/>
    <property type="molecule type" value="Genomic_DNA"/>
</dbReference>
<reference evidence="17" key="1">
    <citation type="submission" date="2018-06" db="EMBL/GenBank/DDBJ databases">
        <title>Description of a new Polynucleobacter species.</title>
        <authorList>
            <person name="Hahn M.W."/>
        </authorList>
    </citation>
    <scope>NUCLEOTIDE SEQUENCE [LARGE SCALE GENOMIC DNA]</scope>
    <source>
        <strain evidence="17">MG-25-Pas1-D2</strain>
    </source>
</reference>
<dbReference type="InterPro" id="IPR036505">
    <property type="entry name" value="Amidase/PGRP_sf"/>
</dbReference>
<dbReference type="EMBL" id="CP030085">
    <property type="protein sequence ID" value="AWW50615.1"/>
    <property type="molecule type" value="Genomic_DNA"/>
</dbReference>
<evidence type="ECO:0000313" key="14">
    <source>
        <dbReference type="EMBL" id="AWW50615.1"/>
    </source>
</evidence>
<dbReference type="GO" id="GO:0009253">
    <property type="term" value="P:peptidoglycan catabolic process"/>
    <property type="evidence" value="ECO:0007669"/>
    <property type="project" value="InterPro"/>
</dbReference>
<evidence type="ECO:0000256" key="7">
    <source>
        <dbReference type="ARBA" id="ARBA00022723"/>
    </source>
</evidence>
<evidence type="ECO:0000256" key="2">
    <source>
        <dbReference type="ARBA" id="ARBA00001947"/>
    </source>
</evidence>
<evidence type="ECO:0000313" key="16">
    <source>
        <dbReference type="EMBL" id="RAZ43981.1"/>
    </source>
</evidence>
<evidence type="ECO:0000256" key="10">
    <source>
        <dbReference type="ARBA" id="ARBA00023316"/>
    </source>
</evidence>
<keyword evidence="9" id="KW-0862">Zinc</keyword>
<dbReference type="GO" id="GO:0009254">
    <property type="term" value="P:peptidoglycan turnover"/>
    <property type="evidence" value="ECO:0007669"/>
    <property type="project" value="TreeGrafter"/>
</dbReference>
<feature type="domain" description="N-acetylmuramoyl-L-alanine amidase" evidence="13">
    <location>
        <begin position="31"/>
        <end position="183"/>
    </location>
</feature>
<dbReference type="Proteomes" id="UP000251072">
    <property type="component" value="Unassembled WGS sequence"/>
</dbReference>
<evidence type="ECO:0000256" key="1">
    <source>
        <dbReference type="ARBA" id="ARBA00001561"/>
    </source>
</evidence>
<comment type="cofactor">
    <cofactor evidence="2">
        <name>Zn(2+)</name>
        <dbReference type="ChEBI" id="CHEBI:29105"/>
    </cofactor>
</comment>
<dbReference type="AlphaFoldDB" id="A0A2Z4JUN6"/>
<dbReference type="EC" id="3.5.1.28" evidence="5"/>
<keyword evidence="10" id="KW-0961">Cell wall biogenesis/degradation</keyword>
<dbReference type="EMBL" id="QMCH01000001">
    <property type="protein sequence ID" value="RAZ43981.1"/>
    <property type="molecule type" value="Genomic_DNA"/>
</dbReference>
<evidence type="ECO:0000313" key="15">
    <source>
        <dbReference type="EMBL" id="MBT8551876.1"/>
    </source>
</evidence>
<evidence type="ECO:0000256" key="8">
    <source>
        <dbReference type="ARBA" id="ARBA00022801"/>
    </source>
</evidence>
<keyword evidence="6" id="KW-0963">Cytoplasm</keyword>
<comment type="catalytic activity">
    <reaction evidence="1">
        <text>Hydrolyzes the link between N-acetylmuramoyl residues and L-amino acid residues in certain cell-wall glycopeptides.</text>
        <dbReference type="EC" id="3.5.1.28"/>
    </reaction>
</comment>
<dbReference type="SUPFAM" id="SSF55846">
    <property type="entry name" value="N-acetylmuramoyl-L-alanine amidase-like"/>
    <property type="match status" value="1"/>
</dbReference>
<dbReference type="Proteomes" id="UP000783102">
    <property type="component" value="Unassembled WGS sequence"/>
</dbReference>
<keyword evidence="18" id="KW-1185">Reference proteome</keyword>
<evidence type="ECO:0000256" key="4">
    <source>
        <dbReference type="ARBA" id="ARBA00007553"/>
    </source>
</evidence>
<dbReference type="GO" id="GO:0008745">
    <property type="term" value="F:N-acetylmuramoyl-L-alanine amidase activity"/>
    <property type="evidence" value="ECO:0007669"/>
    <property type="project" value="UniProtKB-EC"/>
</dbReference>
<dbReference type="CDD" id="cd06583">
    <property type="entry name" value="PGRP"/>
    <property type="match status" value="1"/>
</dbReference>
<evidence type="ECO:0000259" key="13">
    <source>
        <dbReference type="SMART" id="SM00644"/>
    </source>
</evidence>
<proteinExistence type="inferred from homology"/>
<evidence type="ECO:0000256" key="9">
    <source>
        <dbReference type="ARBA" id="ARBA00022833"/>
    </source>
</evidence>
<dbReference type="PANTHER" id="PTHR30417">
    <property type="entry name" value="N-ACETYLMURAMOYL-L-ALANINE AMIDASE AMID"/>
    <property type="match status" value="1"/>
</dbReference>
<evidence type="ECO:0000256" key="5">
    <source>
        <dbReference type="ARBA" id="ARBA00011901"/>
    </source>
</evidence>
<comment type="similarity">
    <text evidence="4">Belongs to the N-acetylmuramoyl-L-alanine amidase 2 family.</text>
</comment>
<dbReference type="Pfam" id="PF01510">
    <property type="entry name" value="Amidase_2"/>
    <property type="match status" value="1"/>
</dbReference>
<evidence type="ECO:0000256" key="6">
    <source>
        <dbReference type="ARBA" id="ARBA00022490"/>
    </source>
</evidence>
<dbReference type="Gene3D" id="3.40.80.10">
    <property type="entry name" value="Peptidoglycan recognition protein-like"/>
    <property type="match status" value="1"/>
</dbReference>
<organism evidence="14 17">
    <name type="scientific">Polynucleobacter paneuropaeus</name>
    <dbReference type="NCBI Taxonomy" id="2527775"/>
    <lineage>
        <taxon>Bacteria</taxon>
        <taxon>Pseudomonadati</taxon>
        <taxon>Pseudomonadota</taxon>
        <taxon>Betaproteobacteria</taxon>
        <taxon>Burkholderiales</taxon>
        <taxon>Burkholderiaceae</taxon>
        <taxon>Polynucleobacter</taxon>
    </lineage>
</organism>
<dbReference type="NCBIfam" id="NF008758">
    <property type="entry name" value="PRK11789.1"/>
    <property type="match status" value="1"/>
</dbReference>
<dbReference type="GO" id="GO:0005737">
    <property type="term" value="C:cytoplasm"/>
    <property type="evidence" value="ECO:0007669"/>
    <property type="project" value="UniProtKB-SubCell"/>
</dbReference>
<gene>
    <name evidence="15" type="primary">ampD</name>
    <name evidence="16" type="ORF">DP176_02365</name>
    <name evidence="15" type="ORF">G6731_07920</name>
    <name evidence="14" type="ORF">Pas1_01095</name>
</gene>
<dbReference type="PANTHER" id="PTHR30417:SF4">
    <property type="entry name" value="1,6-ANHYDRO-N-ACETYLMURAMYL-L-ALANINE AMIDASE AMPD"/>
    <property type="match status" value="1"/>
</dbReference>
<dbReference type="GO" id="GO:0046872">
    <property type="term" value="F:metal ion binding"/>
    <property type="evidence" value="ECO:0007669"/>
    <property type="project" value="UniProtKB-KW"/>
</dbReference>
<reference evidence="16 18" key="2">
    <citation type="submission" date="2018-06" db="EMBL/GenBank/DDBJ databases">
        <title>Genome of strain Polynucleobacter sp. FUKU-NW-11.</title>
        <authorList>
            <person name="Hahn M.W."/>
        </authorList>
    </citation>
    <scope>NUCLEOTIDE SEQUENCE [LARGE SCALE GENOMIC DNA]</scope>
    <source>
        <strain evidence="16">FUKU-NW-11</strain>
        <strain evidence="18">FUKU-NW11</strain>
    </source>
</reference>
<keyword evidence="7" id="KW-0479">Metal-binding</keyword>
<reference evidence="14" key="3">
    <citation type="journal article" date="2019" name="Int. J. Syst. Evol. Microbiol.">
        <title>Polynucleobacter paneuropaeus sp. nov., characterized by six strains isolated from freshwater lakes located along a 3000 km north-south cross-section across Europe.</title>
        <authorList>
            <person name="Hoetzinger M."/>
            <person name="Schmidt J."/>
            <person name="Pitt A."/>
            <person name="Koll U."/>
            <person name="Lang E."/>
            <person name="Hahn M.W."/>
        </authorList>
    </citation>
    <scope>NUCLEOTIDE SEQUENCE</scope>
    <source>
        <strain evidence="14">MG-25-Pas1-D2</strain>
    </source>
</reference>
<dbReference type="InterPro" id="IPR051206">
    <property type="entry name" value="NAMLAA_amidase_2"/>
</dbReference>
<reference evidence="15" key="4">
    <citation type="journal article" date="2021" name="Genome Biol. Evol.">
        <title>Continental-Scale Gene Flow Prevents Allopatric Divergence of Pelagic Freshwater Bacteria.</title>
        <authorList>
            <person name="Hoetzinger M."/>
            <person name="Pitt A."/>
            <person name="Huemer A."/>
            <person name="Hahn M.W."/>
        </authorList>
    </citation>
    <scope>NUCLEOTIDE SEQUENCE</scope>
    <source>
        <strain evidence="15">SM1-W8</strain>
    </source>
</reference>
<dbReference type="Proteomes" id="UP000248592">
    <property type="component" value="Chromosome"/>
</dbReference>
<protein>
    <recommendedName>
        <fullName evidence="11">1,6-anhydro-N-acetylmuramyl-L-alanine amidase AmpD</fullName>
        <ecNumber evidence="5">3.5.1.28</ecNumber>
    </recommendedName>
    <alternativeName>
        <fullName evidence="12">N-acetylmuramoyl-L-alanine amidase</fullName>
    </alternativeName>
</protein>
<dbReference type="GO" id="GO:0071555">
    <property type="term" value="P:cell wall organization"/>
    <property type="evidence" value="ECO:0007669"/>
    <property type="project" value="UniProtKB-KW"/>
</dbReference>